<keyword evidence="2" id="KW-1185">Reference proteome</keyword>
<accession>A0A2V1IQS0</accession>
<organism evidence="1 2">
    <name type="scientific">Duncaniella muris</name>
    <dbReference type="NCBI Taxonomy" id="2094150"/>
    <lineage>
        <taxon>Bacteria</taxon>
        <taxon>Pseudomonadati</taxon>
        <taxon>Bacteroidota</taxon>
        <taxon>Bacteroidia</taxon>
        <taxon>Bacteroidales</taxon>
        <taxon>Muribaculaceae</taxon>
        <taxon>Duncaniella</taxon>
    </lineage>
</organism>
<dbReference type="EMBL" id="PUEC01000011">
    <property type="protein sequence ID" value="PWB02575.1"/>
    <property type="molecule type" value="Genomic_DNA"/>
</dbReference>
<protein>
    <submittedName>
        <fullName evidence="1">Uncharacterized protein</fullName>
    </submittedName>
</protein>
<dbReference type="AlphaFoldDB" id="A0A2V1IQS0"/>
<evidence type="ECO:0000313" key="1">
    <source>
        <dbReference type="EMBL" id="PWB02575.1"/>
    </source>
</evidence>
<name>A0A2V1IQS0_9BACT</name>
<sequence length="205" mass="23824">MIFILIGISVSGCVMLFPHKEFKKADQRALFTTHYAADPDGTLNTGLYLLYDESCSKFLKGGGFILFEDGCIESAFLSLDFLCLKDATSENMEKLIDAHFLTFGSEGIYFVKGEKLLTDIYYNPMYKIWELSKEEYIIIDENTVETLPTENEINRICKVRKLYRRIAMFSSLSFPSKQSIKNKKWMWESGSEWKIYKKSEEIRNK</sequence>
<dbReference type="Proteomes" id="UP000244905">
    <property type="component" value="Unassembled WGS sequence"/>
</dbReference>
<comment type="caution">
    <text evidence="1">The sequence shown here is derived from an EMBL/GenBank/DDBJ whole genome shotgun (WGS) entry which is preliminary data.</text>
</comment>
<gene>
    <name evidence="1" type="ORF">C5O23_05960</name>
</gene>
<evidence type="ECO:0000313" key="2">
    <source>
        <dbReference type="Proteomes" id="UP000244905"/>
    </source>
</evidence>
<reference evidence="2" key="1">
    <citation type="submission" date="2018-02" db="EMBL/GenBank/DDBJ databases">
        <authorList>
            <person name="Clavel T."/>
            <person name="Strowig T."/>
        </authorList>
    </citation>
    <scope>NUCLEOTIDE SEQUENCE [LARGE SCALE GENOMIC DNA]</scope>
    <source>
        <strain evidence="2">DSM 103720</strain>
    </source>
</reference>
<proteinExistence type="predicted"/>